<dbReference type="PANTHER" id="PTHR12558">
    <property type="entry name" value="CELL DIVISION CYCLE 16,23,27"/>
    <property type="match status" value="1"/>
</dbReference>
<name>A0A538SDN8_UNCEI</name>
<evidence type="ECO:0000256" key="2">
    <source>
        <dbReference type="SAM" id="SignalP"/>
    </source>
</evidence>
<gene>
    <name evidence="3" type="ORF">E6K73_09910</name>
</gene>
<comment type="caution">
    <text evidence="3">The sequence shown here is derived from an EMBL/GenBank/DDBJ whole genome shotgun (WGS) entry which is preliminary data.</text>
</comment>
<evidence type="ECO:0000313" key="4">
    <source>
        <dbReference type="Proteomes" id="UP000320184"/>
    </source>
</evidence>
<keyword evidence="2" id="KW-0732">Signal</keyword>
<dbReference type="SUPFAM" id="SSF48452">
    <property type="entry name" value="TPR-like"/>
    <property type="match status" value="3"/>
</dbReference>
<feature type="repeat" description="TPR" evidence="1">
    <location>
        <begin position="70"/>
        <end position="103"/>
    </location>
</feature>
<dbReference type="AlphaFoldDB" id="A0A538SDN8"/>
<organism evidence="3 4">
    <name type="scientific">Eiseniibacteriota bacterium</name>
    <dbReference type="NCBI Taxonomy" id="2212470"/>
    <lineage>
        <taxon>Bacteria</taxon>
        <taxon>Candidatus Eiseniibacteriota</taxon>
    </lineage>
</organism>
<dbReference type="Pfam" id="PF14559">
    <property type="entry name" value="TPR_19"/>
    <property type="match status" value="1"/>
</dbReference>
<feature type="signal peptide" evidence="2">
    <location>
        <begin position="1"/>
        <end position="23"/>
    </location>
</feature>
<dbReference type="Gene3D" id="1.25.40.10">
    <property type="entry name" value="Tetratricopeptide repeat domain"/>
    <property type="match status" value="3"/>
</dbReference>
<dbReference type="InterPro" id="IPR019734">
    <property type="entry name" value="TPR_rpt"/>
</dbReference>
<proteinExistence type="predicted"/>
<protein>
    <submittedName>
        <fullName evidence="3">Tetratricopeptide repeat protein</fullName>
    </submittedName>
</protein>
<keyword evidence="1" id="KW-0802">TPR repeat</keyword>
<dbReference type="Pfam" id="PF13432">
    <property type="entry name" value="TPR_16"/>
    <property type="match status" value="3"/>
</dbReference>
<accession>A0A538SDN8</accession>
<dbReference type="SMART" id="SM00028">
    <property type="entry name" value="TPR"/>
    <property type="match status" value="9"/>
</dbReference>
<dbReference type="InterPro" id="IPR011990">
    <property type="entry name" value="TPR-like_helical_dom_sf"/>
</dbReference>
<dbReference type="EMBL" id="VBOT01000122">
    <property type="protein sequence ID" value="TMQ49481.1"/>
    <property type="molecule type" value="Genomic_DNA"/>
</dbReference>
<dbReference type="Proteomes" id="UP000320184">
    <property type="component" value="Unassembled WGS sequence"/>
</dbReference>
<feature type="repeat" description="TPR" evidence="1">
    <location>
        <begin position="172"/>
        <end position="205"/>
    </location>
</feature>
<reference evidence="3 4" key="1">
    <citation type="journal article" date="2019" name="Nat. Microbiol.">
        <title>Mediterranean grassland soil C-N compound turnover is dependent on rainfall and depth, and is mediated by genomically divergent microorganisms.</title>
        <authorList>
            <person name="Diamond S."/>
            <person name="Andeer P.F."/>
            <person name="Li Z."/>
            <person name="Crits-Christoph A."/>
            <person name="Burstein D."/>
            <person name="Anantharaman K."/>
            <person name="Lane K.R."/>
            <person name="Thomas B.C."/>
            <person name="Pan C."/>
            <person name="Northen T.R."/>
            <person name="Banfield J.F."/>
        </authorList>
    </citation>
    <scope>NUCLEOTIDE SEQUENCE [LARGE SCALE GENOMIC DNA]</scope>
    <source>
        <strain evidence="3">WS_3</strain>
    </source>
</reference>
<sequence length="557" mass="61994">MRVVANTLLLAAATSTLPGTGLAAALSPPAYPSEEALGHYLQGRLLEERGDSEQALNEFYRALLLDFHASEVARRVSEVSARMGEAQRSLEFADRALALDPDDSRSLWLKGAALFNLGRAQESLEFLRAAVDHDSSQVEYLRTLARVGEHVDRVDLVARAYERIVDLEDDDGEAWFQLAAARARLGEVAAAGRALAQAVELNPLRPGVFFLQGWVEEGLGHPRQAIDLYRRHLEIHATDQVTRRRLVGLLARQGRYAEAYREARVVSQARPEDPEARELEADLAFRAGQPTEGKALVEKLERQAAEDPERLERVIGILSRNGRGRTAVAVADVWSDRHPSDARSPLLAARARAMAGETEAAIPFALKAVDTLPDSLAPRVLLARLYQGRDRFGDAEQVWKDAAGKFPDRLELILDLALCREKLGDIDGAEQSVREALRREPENPTVLNFLGYLLADHNRRLDEALGMIRRAVEKDPDNGAFVDSMGWVYYRLGRLQDARKELERAVNLTGGDAVVHEHLGDVYKDLRLLDLARDQYRKSLARDAANNRVRTKLSGIR</sequence>
<feature type="repeat" description="TPR" evidence="1">
    <location>
        <begin position="410"/>
        <end position="443"/>
    </location>
</feature>
<dbReference type="PANTHER" id="PTHR12558:SF13">
    <property type="entry name" value="CELL DIVISION CYCLE PROTEIN 27 HOMOLOG"/>
    <property type="match status" value="1"/>
</dbReference>
<feature type="chain" id="PRO_5021707891" evidence="2">
    <location>
        <begin position="24"/>
        <end position="557"/>
    </location>
</feature>
<evidence type="ECO:0000313" key="3">
    <source>
        <dbReference type="EMBL" id="TMQ49481.1"/>
    </source>
</evidence>
<evidence type="ECO:0000256" key="1">
    <source>
        <dbReference type="PROSITE-ProRule" id="PRU00339"/>
    </source>
</evidence>
<dbReference type="PROSITE" id="PS50005">
    <property type="entry name" value="TPR"/>
    <property type="match status" value="3"/>
</dbReference>